<dbReference type="EMBL" id="QXIT01000016">
    <property type="protein sequence ID" value="RIE10708.1"/>
    <property type="molecule type" value="Genomic_DNA"/>
</dbReference>
<organism evidence="2 3">
    <name type="scientific">Candidatus Cryosericum odellii</name>
    <dbReference type="NCBI Taxonomy" id="2290917"/>
    <lineage>
        <taxon>Bacteria</taxon>
        <taxon>Pseudomonadati</taxon>
        <taxon>Caldisericota/Cryosericota group</taxon>
        <taxon>Candidatus Cryosericota</taxon>
        <taxon>Candidatus Cryosericia</taxon>
        <taxon>Candidatus Cryosericales</taxon>
        <taxon>Candidatus Cryosericaceae</taxon>
        <taxon>Candidatus Cryosericum</taxon>
    </lineage>
</organism>
<reference evidence="2 3" key="1">
    <citation type="submission" date="2018-09" db="EMBL/GenBank/DDBJ databases">
        <title>Discovery and Ecogenomic Context for Candidatus Cryosericales, a Global Caldiserica Order Active in Thawing Permafrost.</title>
        <authorList>
            <person name="Martinez M.A."/>
            <person name="Woodcroft B.J."/>
            <person name="Ignacio Espinoza J.C."/>
            <person name="Zayed A."/>
            <person name="Singleton C.M."/>
            <person name="Boyd J."/>
            <person name="Li Y.-F."/>
            <person name="Purvine S."/>
            <person name="Maughan H."/>
            <person name="Hodgkins S.B."/>
            <person name="Anderson D."/>
            <person name="Sederholm M."/>
            <person name="Temperton B."/>
            <person name="Saleska S.R."/>
            <person name="Tyson G.W."/>
            <person name="Rich V.I."/>
        </authorList>
    </citation>
    <scope>NUCLEOTIDE SEQUENCE [LARGE SCALE GENOMIC DNA]</scope>
    <source>
        <strain evidence="2 3">SMC6</strain>
    </source>
</reference>
<dbReference type="RefSeq" id="WP_119175358.1">
    <property type="nucleotide sequence ID" value="NZ_QXIT01000016.1"/>
</dbReference>
<proteinExistence type="predicted"/>
<accession>A0A398DEK2</accession>
<dbReference type="GO" id="GO:0015234">
    <property type="term" value="F:thiamine transmembrane transporter activity"/>
    <property type="evidence" value="ECO:0007669"/>
    <property type="project" value="InterPro"/>
</dbReference>
<keyword evidence="1" id="KW-1133">Transmembrane helix</keyword>
<comment type="caution">
    <text evidence="2">The sequence shown here is derived from an EMBL/GenBank/DDBJ whole genome shotgun (WGS) entry which is preliminary data.</text>
</comment>
<feature type="transmembrane region" description="Helical" evidence="1">
    <location>
        <begin position="113"/>
        <end position="139"/>
    </location>
</feature>
<dbReference type="AlphaFoldDB" id="A0A398DEK2"/>
<keyword evidence="1" id="KW-0812">Transmembrane</keyword>
<feature type="transmembrane region" description="Helical" evidence="1">
    <location>
        <begin position="34"/>
        <end position="56"/>
    </location>
</feature>
<dbReference type="GO" id="GO:0005886">
    <property type="term" value="C:plasma membrane"/>
    <property type="evidence" value="ECO:0007669"/>
    <property type="project" value="InterPro"/>
</dbReference>
<evidence type="ECO:0000256" key="1">
    <source>
        <dbReference type="SAM" id="Phobius"/>
    </source>
</evidence>
<evidence type="ECO:0000313" key="3">
    <source>
        <dbReference type="Proteomes" id="UP000266260"/>
    </source>
</evidence>
<feature type="transmembrane region" description="Helical" evidence="1">
    <location>
        <begin position="151"/>
        <end position="172"/>
    </location>
</feature>
<protein>
    <submittedName>
        <fullName evidence="2">Energy-coupled thiamine transporter ThiT</fullName>
    </submittedName>
</protein>
<feature type="transmembrane region" description="Helical" evidence="1">
    <location>
        <begin position="63"/>
        <end position="82"/>
    </location>
</feature>
<dbReference type="Pfam" id="PF09515">
    <property type="entry name" value="Thia_YuaJ"/>
    <property type="match status" value="1"/>
</dbReference>
<gene>
    <name evidence="2" type="primary">thiT</name>
    <name evidence="2" type="ORF">SMC6_00950</name>
</gene>
<keyword evidence="1" id="KW-0472">Membrane</keyword>
<dbReference type="Proteomes" id="UP000266260">
    <property type="component" value="Unassembled WGS sequence"/>
</dbReference>
<dbReference type="NCBIfam" id="TIGR02357">
    <property type="entry name" value="ECF_ThiT_YuaJ"/>
    <property type="match status" value="1"/>
</dbReference>
<keyword evidence="3" id="KW-1185">Reference proteome</keyword>
<feature type="transmembrane region" description="Helical" evidence="1">
    <location>
        <begin position="88"/>
        <end position="106"/>
    </location>
</feature>
<dbReference type="InterPro" id="IPR012651">
    <property type="entry name" value="Thia_Transptr_ThiT"/>
</dbReference>
<evidence type="ECO:0000313" key="2">
    <source>
        <dbReference type="EMBL" id="RIE10708.1"/>
    </source>
</evidence>
<sequence length="184" mass="20260">MEHSAAPKIVTIQEMAEMGIAVALGVALSYLSKAIWSMPMGGTLELGIIPVLYIALKWGWRDGLIAGLALGFVTMATDWYFVHPVQIILDYPLPGLVLGLAGLPVFRRGHNWWIGILTAGTLRYICHVVSGVVFFASYAKDWHMAPLIYSLTYNAAYVVPSIAICILVFVPLRRVKALWRSETG</sequence>
<dbReference type="Gene3D" id="1.10.1760.20">
    <property type="match status" value="1"/>
</dbReference>
<name>A0A398DEK2_9BACT</name>